<comment type="caution">
    <text evidence="8">The sequence shown here is derived from an EMBL/GenBank/DDBJ whole genome shotgun (WGS) entry which is preliminary data.</text>
</comment>
<dbReference type="RefSeq" id="WP_146869359.1">
    <property type="nucleotide sequence ID" value="NZ_BKBC01000108.1"/>
</dbReference>
<dbReference type="GO" id="GO:0005737">
    <property type="term" value="C:cytoplasm"/>
    <property type="evidence" value="ECO:0007669"/>
    <property type="project" value="TreeGrafter"/>
</dbReference>
<dbReference type="Gene3D" id="3.50.50.60">
    <property type="entry name" value="FAD/NAD(P)-binding domain"/>
    <property type="match status" value="1"/>
</dbReference>
<reference evidence="8 9" key="1">
    <citation type="submission" date="2019-07" db="EMBL/GenBank/DDBJ databases">
        <title>Whole genome shotgun sequence of Clostridium butyricum NBRC 3858.</title>
        <authorList>
            <person name="Hosoyama A."/>
            <person name="Uohara A."/>
            <person name="Ohji S."/>
            <person name="Ichikawa N."/>
        </authorList>
    </citation>
    <scope>NUCLEOTIDE SEQUENCE [LARGE SCALE GENOMIC DNA]</scope>
    <source>
        <strain evidence="8 9">NBRC 3858</strain>
    </source>
</reference>
<evidence type="ECO:0000313" key="9">
    <source>
        <dbReference type="Proteomes" id="UP000321089"/>
    </source>
</evidence>
<evidence type="ECO:0000256" key="6">
    <source>
        <dbReference type="SAM" id="Phobius"/>
    </source>
</evidence>
<dbReference type="GO" id="GO:0046872">
    <property type="term" value="F:metal ion binding"/>
    <property type="evidence" value="ECO:0007669"/>
    <property type="project" value="UniProtKB-KW"/>
</dbReference>
<dbReference type="PRINTS" id="PR00162">
    <property type="entry name" value="RIESKE"/>
</dbReference>
<dbReference type="InterPro" id="IPR005805">
    <property type="entry name" value="Rieske_Fe-S_prot_C"/>
</dbReference>
<keyword evidence="6" id="KW-0812">Transmembrane</keyword>
<keyword evidence="6" id="KW-0472">Membrane</keyword>
<dbReference type="Gene3D" id="2.102.10.10">
    <property type="entry name" value="Rieske [2Fe-2S] iron-sulphur domain"/>
    <property type="match status" value="1"/>
</dbReference>
<dbReference type="EMBL" id="BKBC01000108">
    <property type="protein sequence ID" value="GEQ23390.1"/>
    <property type="molecule type" value="Genomic_DNA"/>
</dbReference>
<dbReference type="Gene3D" id="3.30.9.10">
    <property type="entry name" value="D-Amino Acid Oxidase, subunit A, domain 2"/>
    <property type="match status" value="1"/>
</dbReference>
<evidence type="ECO:0000256" key="4">
    <source>
        <dbReference type="ARBA" id="ARBA00023014"/>
    </source>
</evidence>
<evidence type="ECO:0000256" key="1">
    <source>
        <dbReference type="ARBA" id="ARBA00022714"/>
    </source>
</evidence>
<evidence type="ECO:0000256" key="2">
    <source>
        <dbReference type="ARBA" id="ARBA00022723"/>
    </source>
</evidence>
<dbReference type="InterPro" id="IPR017941">
    <property type="entry name" value="Rieske_2Fe-2S"/>
</dbReference>
<evidence type="ECO:0000259" key="7">
    <source>
        <dbReference type="PROSITE" id="PS51296"/>
    </source>
</evidence>
<dbReference type="InterPro" id="IPR036188">
    <property type="entry name" value="FAD/NAD-bd_sf"/>
</dbReference>
<dbReference type="SUPFAM" id="SSF51905">
    <property type="entry name" value="FAD/NAD(P)-binding domain"/>
    <property type="match status" value="1"/>
</dbReference>
<evidence type="ECO:0000313" key="8">
    <source>
        <dbReference type="EMBL" id="GEQ23390.1"/>
    </source>
</evidence>
<dbReference type="GO" id="GO:0016020">
    <property type="term" value="C:membrane"/>
    <property type="evidence" value="ECO:0007669"/>
    <property type="project" value="InterPro"/>
</dbReference>
<organism evidence="8 9">
    <name type="scientific">Clostridium butyricum</name>
    <dbReference type="NCBI Taxonomy" id="1492"/>
    <lineage>
        <taxon>Bacteria</taxon>
        <taxon>Bacillati</taxon>
        <taxon>Bacillota</taxon>
        <taxon>Clostridia</taxon>
        <taxon>Eubacteriales</taxon>
        <taxon>Clostridiaceae</taxon>
        <taxon>Clostridium</taxon>
    </lineage>
</organism>
<dbReference type="SUPFAM" id="SSF50022">
    <property type="entry name" value="ISP domain"/>
    <property type="match status" value="1"/>
</dbReference>
<dbReference type="Proteomes" id="UP000321089">
    <property type="component" value="Unassembled WGS sequence"/>
</dbReference>
<feature type="transmembrane region" description="Helical" evidence="6">
    <location>
        <begin position="21"/>
        <end position="41"/>
    </location>
</feature>
<dbReference type="Pfam" id="PF00355">
    <property type="entry name" value="Rieske"/>
    <property type="match status" value="1"/>
</dbReference>
<dbReference type="PANTHER" id="PTHR13847">
    <property type="entry name" value="SARCOSINE DEHYDROGENASE-RELATED"/>
    <property type="match status" value="1"/>
</dbReference>
<accession>A0A512TSX9</accession>
<dbReference type="GO" id="GO:0016705">
    <property type="term" value="F:oxidoreductase activity, acting on paired donors, with incorporation or reduction of molecular oxygen"/>
    <property type="evidence" value="ECO:0007669"/>
    <property type="project" value="UniProtKB-ARBA"/>
</dbReference>
<dbReference type="GO" id="GO:0051537">
    <property type="term" value="F:2 iron, 2 sulfur cluster binding"/>
    <property type="evidence" value="ECO:0007669"/>
    <property type="project" value="UniProtKB-KW"/>
</dbReference>
<dbReference type="InterPro" id="IPR036922">
    <property type="entry name" value="Rieske_2Fe-2S_sf"/>
</dbReference>
<keyword evidence="1" id="KW-0001">2Fe-2S</keyword>
<keyword evidence="2" id="KW-0479">Metal-binding</keyword>
<dbReference type="PROSITE" id="PS51296">
    <property type="entry name" value="RIESKE"/>
    <property type="match status" value="1"/>
</dbReference>
<proteinExistence type="predicted"/>
<dbReference type="PANTHER" id="PTHR13847:SF274">
    <property type="entry name" value="RIESKE 2FE-2S IRON-SULFUR PROTEIN YHFW-RELATED"/>
    <property type="match status" value="1"/>
</dbReference>
<gene>
    <name evidence="8" type="ORF">CBU02nite_38960</name>
</gene>
<name>A0A512TSX9_CLOBU</name>
<dbReference type="GO" id="GO:0004497">
    <property type="term" value="F:monooxygenase activity"/>
    <property type="evidence" value="ECO:0007669"/>
    <property type="project" value="UniProtKB-ARBA"/>
</dbReference>
<keyword evidence="6" id="KW-1133">Transmembrane helix</keyword>
<sequence>MKSVWSDNCHFKKREVLNKDIEADILVIGAGMAGILIAYMLKKNGMNVVLIDAGKTAGGNTQNTTAKITSQHNLIYNKLISEFGEEKAKQYAKANESAIKKFKEIIEEAKIDCDFEEKAAYIYSRNEIEKIKEEIEAANRVGINAEFVEEVNDLPFKINGAVKFNNQAQFNPLKFLKYICEDLVIYENTRALEIKENLVITNKGNISANNIVVATHYPIMNVPGFYFLKMHQERSYVLALKDADNINGMYIDVDESGYSFRSYKDLLLLGGIKQRTGENETGGSYEKLRKAAKELYPKSKEVYCWSAQDCMTIDGIPYIGRYSDDTPNIYVATGFNKWGMTSSMVSAMLISDMISGKENDYSEIFSPKRFDLSLSISNVGKDISKTAKNFIAQKIYIPSNRIEHIQNGHAGIVEHEGEKVGVYKNIKGEVFFVSTKCAHLGCELHWNADELTWDCPCHGSRFDYNGKLIESPATKNLVDN</sequence>
<keyword evidence="3" id="KW-0408">Iron</keyword>
<evidence type="ECO:0000256" key="5">
    <source>
        <dbReference type="ARBA" id="ARBA00023157"/>
    </source>
</evidence>
<keyword evidence="4" id="KW-0411">Iron-sulfur</keyword>
<dbReference type="Pfam" id="PF01266">
    <property type="entry name" value="DAO"/>
    <property type="match status" value="1"/>
</dbReference>
<dbReference type="AlphaFoldDB" id="A0A512TSX9"/>
<protein>
    <submittedName>
        <fullName evidence="8">Oxidoreductase</fullName>
    </submittedName>
</protein>
<feature type="domain" description="Rieske" evidence="7">
    <location>
        <begin position="397"/>
        <end position="480"/>
    </location>
</feature>
<evidence type="ECO:0000256" key="3">
    <source>
        <dbReference type="ARBA" id="ARBA00023004"/>
    </source>
</evidence>
<keyword evidence="5" id="KW-1015">Disulfide bond</keyword>
<dbReference type="InterPro" id="IPR006076">
    <property type="entry name" value="FAD-dep_OxRdtase"/>
</dbReference>